<feature type="signal peptide" evidence="1">
    <location>
        <begin position="1"/>
        <end position="32"/>
    </location>
</feature>
<proteinExistence type="predicted"/>
<sequence>MKSLAHHGLRRGLAAGGLATAALLAFGSLAQAEEPEHGNVIRACANKQTGDLRITRGGPCGPFEHPVVWNVRGPRGPQGPAGLSGPGQSVEKAVDVPAESSGTAVVVSCPEGMVATGGGYAFGSTELNALFSRPDPATGGPVTGWRAVFSSTASLPIPALVYVVCY</sequence>
<keyword evidence="3" id="KW-1185">Reference proteome</keyword>
<evidence type="ECO:0000313" key="3">
    <source>
        <dbReference type="Proteomes" id="UP000624325"/>
    </source>
</evidence>
<organism evidence="2 3">
    <name type="scientific">Asanoa iriomotensis</name>
    <dbReference type="NCBI Taxonomy" id="234613"/>
    <lineage>
        <taxon>Bacteria</taxon>
        <taxon>Bacillati</taxon>
        <taxon>Actinomycetota</taxon>
        <taxon>Actinomycetes</taxon>
        <taxon>Micromonosporales</taxon>
        <taxon>Micromonosporaceae</taxon>
        <taxon>Asanoa</taxon>
    </lineage>
</organism>
<evidence type="ECO:0008006" key="4">
    <source>
        <dbReference type="Google" id="ProtNLM"/>
    </source>
</evidence>
<reference evidence="2 3" key="1">
    <citation type="submission" date="2021-01" db="EMBL/GenBank/DDBJ databases">
        <title>Whole genome shotgun sequence of Asanoa iriomotensis NBRC 100142.</title>
        <authorList>
            <person name="Komaki H."/>
            <person name="Tamura T."/>
        </authorList>
    </citation>
    <scope>NUCLEOTIDE SEQUENCE [LARGE SCALE GENOMIC DNA]</scope>
    <source>
        <strain evidence="2 3">NBRC 100142</strain>
    </source>
</reference>
<protein>
    <recommendedName>
        <fullName evidence="4">Secreted protein</fullName>
    </recommendedName>
</protein>
<gene>
    <name evidence="2" type="ORF">Air01nite_31350</name>
</gene>
<feature type="chain" id="PRO_5045238647" description="Secreted protein" evidence="1">
    <location>
        <begin position="33"/>
        <end position="166"/>
    </location>
</feature>
<comment type="caution">
    <text evidence="2">The sequence shown here is derived from an EMBL/GenBank/DDBJ whole genome shotgun (WGS) entry which is preliminary data.</text>
</comment>
<evidence type="ECO:0000313" key="2">
    <source>
        <dbReference type="EMBL" id="GIF57040.1"/>
    </source>
</evidence>
<accession>A0ABQ4C421</accession>
<name>A0ABQ4C421_9ACTN</name>
<dbReference type="EMBL" id="BONC01000019">
    <property type="protein sequence ID" value="GIF57040.1"/>
    <property type="molecule type" value="Genomic_DNA"/>
</dbReference>
<evidence type="ECO:0000256" key="1">
    <source>
        <dbReference type="SAM" id="SignalP"/>
    </source>
</evidence>
<keyword evidence="1" id="KW-0732">Signal</keyword>
<dbReference type="RefSeq" id="WP_203703081.1">
    <property type="nucleotide sequence ID" value="NZ_BAAALU010000026.1"/>
</dbReference>
<dbReference type="Proteomes" id="UP000624325">
    <property type="component" value="Unassembled WGS sequence"/>
</dbReference>